<feature type="chain" id="PRO_5046385405" evidence="1">
    <location>
        <begin position="28"/>
        <end position="703"/>
    </location>
</feature>
<name>A0ABS3JJU5_9BACT</name>
<dbReference type="RefSeq" id="WP_207330223.1">
    <property type="nucleotide sequence ID" value="NZ_JAFMYW010000005.1"/>
</dbReference>
<dbReference type="Proteomes" id="UP000664628">
    <property type="component" value="Unassembled WGS sequence"/>
</dbReference>
<dbReference type="Gene3D" id="3.20.20.80">
    <property type="entry name" value="Glycosidases"/>
    <property type="match status" value="1"/>
</dbReference>
<gene>
    <name evidence="2" type="ORF">J2I46_16835</name>
</gene>
<dbReference type="SUPFAM" id="SSF51445">
    <property type="entry name" value="(Trans)glycosidases"/>
    <property type="match status" value="1"/>
</dbReference>
<evidence type="ECO:0000313" key="2">
    <source>
        <dbReference type="EMBL" id="MBO0950262.1"/>
    </source>
</evidence>
<protein>
    <submittedName>
        <fullName evidence="2">Uncharacterized protein</fullName>
    </submittedName>
</protein>
<proteinExistence type="predicted"/>
<organism evidence="2 3">
    <name type="scientific">Fibrella forsythiae</name>
    <dbReference type="NCBI Taxonomy" id="2817061"/>
    <lineage>
        <taxon>Bacteria</taxon>
        <taxon>Pseudomonadati</taxon>
        <taxon>Bacteroidota</taxon>
        <taxon>Cytophagia</taxon>
        <taxon>Cytophagales</taxon>
        <taxon>Spirosomataceae</taxon>
        <taxon>Fibrella</taxon>
    </lineage>
</organism>
<evidence type="ECO:0000313" key="3">
    <source>
        <dbReference type="Proteomes" id="UP000664628"/>
    </source>
</evidence>
<dbReference type="InterPro" id="IPR017853">
    <property type="entry name" value="GH"/>
</dbReference>
<dbReference type="InterPro" id="IPR051923">
    <property type="entry name" value="Glycosyl_Hydrolase_39"/>
</dbReference>
<sequence>MKPLLFFSVAALSVTLLLLNRPNSASSHPPQLVDVQPTAHFDTAGRIPIDAKRWYQVVNASSGLEGLFDGVTEENVNTGWSKLLDNYDAYYPLRTGEQMTIDRIRLYDYADQNLDKPMTLSIITADWKRIPIARFVGDKYKEWVGPDPRQPGTFRLKTPVTGARFLLINTSGAYPSEIELYGSYTPGNRPTLPIQVRHTPFRQAVGVNMFEWNMEEAARSWEVDENRIPALRSFAAVRHYMDWEKLEAQPGQYSYNLTLSGAWNYDAMYERLKAEHVDVLACLKTIPKWLENLYPADQRDYGNNPVRYGADLSKPASYIEQARVAFQYMARYGYNKRIDPALVSVTAQHNSWAPANQKKIGMGLIRYIECENERDKTWKGRQGYQTAREYAANLSAFYDGHKNTLGPATGVKNADPTVTVVIGGLAAHTTDYVRAMVDWCREFRGYHPDGRVNLCWDVINQHLYANDVGTSQLGSGKAASRGAAPELAGVGEQAVAFVRLSHELCNDMPVWITEAGYDTNPGSPFHAIAIGSKSVEQTQADWTLRTALLYLRKGIDRVFFYQMYDENPADPTQFSSMGLINGNKTRKPAADYLYQATRLIGSFTYQETLRQTSPAQPIVDRYEQSLPGGKRQTAYVLVVPDERGRTATYTLPVSEGDTVQLFVPTKGQESMTKRMLVSLNGSVQIPVSETPVFALLPAERSRK</sequence>
<reference evidence="2 3" key="1">
    <citation type="submission" date="2021-03" db="EMBL/GenBank/DDBJ databases">
        <title>Fibrella sp. HMF5405 genome sequencing and assembly.</title>
        <authorList>
            <person name="Kang H."/>
            <person name="Kim H."/>
            <person name="Bae S."/>
            <person name="Joh K."/>
        </authorList>
    </citation>
    <scope>NUCLEOTIDE SEQUENCE [LARGE SCALE GENOMIC DNA]</scope>
    <source>
        <strain evidence="2 3">HMF5405</strain>
    </source>
</reference>
<dbReference type="EMBL" id="JAFMYW010000005">
    <property type="protein sequence ID" value="MBO0950262.1"/>
    <property type="molecule type" value="Genomic_DNA"/>
</dbReference>
<keyword evidence="3" id="KW-1185">Reference proteome</keyword>
<dbReference type="PANTHER" id="PTHR12631:SF10">
    <property type="entry name" value="BETA-XYLOSIDASE-LIKE PROTEIN-RELATED"/>
    <property type="match status" value="1"/>
</dbReference>
<feature type="signal peptide" evidence="1">
    <location>
        <begin position="1"/>
        <end position="27"/>
    </location>
</feature>
<evidence type="ECO:0000256" key="1">
    <source>
        <dbReference type="SAM" id="SignalP"/>
    </source>
</evidence>
<dbReference type="PANTHER" id="PTHR12631">
    <property type="entry name" value="ALPHA-L-IDURONIDASE"/>
    <property type="match status" value="1"/>
</dbReference>
<accession>A0ABS3JJU5</accession>
<comment type="caution">
    <text evidence="2">The sequence shown here is derived from an EMBL/GenBank/DDBJ whole genome shotgun (WGS) entry which is preliminary data.</text>
</comment>
<keyword evidence="1" id="KW-0732">Signal</keyword>